<organism evidence="6 7">
    <name type="scientific">Ferrimonas gelatinilytica</name>
    <dbReference type="NCBI Taxonomy" id="1255257"/>
    <lineage>
        <taxon>Bacteria</taxon>
        <taxon>Pseudomonadati</taxon>
        <taxon>Pseudomonadota</taxon>
        <taxon>Gammaproteobacteria</taxon>
        <taxon>Alteromonadales</taxon>
        <taxon>Ferrimonadaceae</taxon>
        <taxon>Ferrimonas</taxon>
    </lineage>
</organism>
<dbReference type="PROSITE" id="PS51193">
    <property type="entry name" value="HELICASE_ATP_BIND_2"/>
    <property type="match status" value="1"/>
</dbReference>
<evidence type="ECO:0000256" key="2">
    <source>
        <dbReference type="ARBA" id="ARBA00022801"/>
    </source>
</evidence>
<dbReference type="Gene3D" id="3.40.50.300">
    <property type="entry name" value="P-loop containing nucleotide triphosphate hydrolases"/>
    <property type="match status" value="2"/>
</dbReference>
<evidence type="ECO:0000259" key="5">
    <source>
        <dbReference type="PROSITE" id="PS51193"/>
    </source>
</evidence>
<feature type="domain" description="Helicase ATP-binding" evidence="5">
    <location>
        <begin position="17"/>
        <end position="278"/>
    </location>
</feature>
<reference evidence="7" key="1">
    <citation type="journal article" date="2019" name="Int. J. Syst. Evol. Microbiol.">
        <title>The Global Catalogue of Microorganisms (GCM) 10K type strain sequencing project: providing services to taxonomists for standard genome sequencing and annotation.</title>
        <authorList>
            <consortium name="The Broad Institute Genomics Platform"/>
            <consortium name="The Broad Institute Genome Sequencing Center for Infectious Disease"/>
            <person name="Wu L."/>
            <person name="Ma J."/>
        </authorList>
    </citation>
    <scope>NUCLEOTIDE SEQUENCE [LARGE SCALE GENOMIC DNA]</scope>
    <source>
        <strain evidence="7">JCM 18720</strain>
    </source>
</reference>
<dbReference type="InterPro" id="IPR014013">
    <property type="entry name" value="Helic_SF1/SF2_ATP-bd_DinG/Rad3"/>
</dbReference>
<keyword evidence="2" id="KW-0378">Hydrolase</keyword>
<dbReference type="InterPro" id="IPR006555">
    <property type="entry name" value="ATP-dep_Helicase_C"/>
</dbReference>
<dbReference type="InterPro" id="IPR014001">
    <property type="entry name" value="Helicase_ATP-bd"/>
</dbReference>
<evidence type="ECO:0000313" key="6">
    <source>
        <dbReference type="EMBL" id="GAA5187354.1"/>
    </source>
</evidence>
<name>A0ABP9RUQ8_9GAMM</name>
<keyword evidence="6" id="KW-0347">Helicase</keyword>
<sequence>MSRLEKEVALALGSEGLLAEGLPGFRPRAVQQQLGAAAAANIQQGGTLVAEAGTGIGKTFAYLLPALLSGKKALISTGSKNLQDQLFFKDLPTLLALMERPPSVALLKGRNNYLCHYHLNRRLADLPADPELVDHLMRIRAWSSGSHSGDFAELTSVPEDSLALSMAGSRHDNCLGQRCPEFDRCCLHRARNRAAEADLVVINHHLFFADMALKETGFAEILPSADLFVFDEAHQLPDIALGHFAETLSTRQLNDLVREMRRAYQGPLRDCRQLESAAARVQAAAADLYEVVAQHGGRDWAAMRTLAPVASALASLEEALRFAQRVLVGQLGRDEMLDRVFERLDPMLARLQLFMVPGHHSLTVECHRGQLTLRACPLSVAERCQAFYRRLKGSWLFTSATLTVAGRFEHFNRQLGLTSPVELVLDSPFDYGRQALLCVPRGLPQPGEPQLPEALARIAQQLVEAADGRTFLLFTSHSMMQAVGALLSRRLSQPLLMQGMGSKRSLLQRFSRYGNAVLLATASFWEGVDVRGRALVCVMIDKLPFVSPEDPLQKARCDAVTLRGGDPFNEVQLPLAVIALKQGVGRLIRGEQDRGVMVICDPRLVHRPYGGLFLASLPPMSRTRDLGLALARLREL</sequence>
<dbReference type="PANTHER" id="PTHR11472">
    <property type="entry name" value="DNA REPAIR DEAD HELICASE RAD3/XP-D SUBFAMILY MEMBER"/>
    <property type="match status" value="1"/>
</dbReference>
<dbReference type="EMBL" id="BAABLF010000005">
    <property type="protein sequence ID" value="GAA5187354.1"/>
    <property type="molecule type" value="Genomic_DNA"/>
</dbReference>
<protein>
    <submittedName>
        <fullName evidence="6">ATP-dependent DNA helicase</fullName>
    </submittedName>
</protein>
<dbReference type="Pfam" id="PF13307">
    <property type="entry name" value="Helicase_C_2"/>
    <property type="match status" value="1"/>
</dbReference>
<accession>A0ABP9RUQ8</accession>
<keyword evidence="7" id="KW-1185">Reference proteome</keyword>
<dbReference type="SMART" id="SM00491">
    <property type="entry name" value="HELICc2"/>
    <property type="match status" value="1"/>
</dbReference>
<evidence type="ECO:0000313" key="7">
    <source>
        <dbReference type="Proteomes" id="UP001501600"/>
    </source>
</evidence>
<comment type="similarity">
    <text evidence="4">Belongs to the helicase family. DinG subfamily.</text>
</comment>
<dbReference type="GO" id="GO:0004386">
    <property type="term" value="F:helicase activity"/>
    <property type="evidence" value="ECO:0007669"/>
    <property type="project" value="UniProtKB-KW"/>
</dbReference>
<dbReference type="InterPro" id="IPR027417">
    <property type="entry name" value="P-loop_NTPase"/>
</dbReference>
<dbReference type="InterPro" id="IPR045028">
    <property type="entry name" value="DinG/Rad3-like"/>
</dbReference>
<gene>
    <name evidence="6" type="ORF">GCM10025772_04790</name>
</gene>
<dbReference type="SMART" id="SM00487">
    <property type="entry name" value="DEXDc"/>
    <property type="match status" value="1"/>
</dbReference>
<comment type="caution">
    <text evidence="6">The sequence shown here is derived from an EMBL/GenBank/DDBJ whole genome shotgun (WGS) entry which is preliminary data.</text>
</comment>
<dbReference type="SUPFAM" id="SSF52540">
    <property type="entry name" value="P-loop containing nucleoside triphosphate hydrolases"/>
    <property type="match status" value="2"/>
</dbReference>
<keyword evidence="3" id="KW-0067">ATP-binding</keyword>
<evidence type="ECO:0000256" key="1">
    <source>
        <dbReference type="ARBA" id="ARBA00022741"/>
    </source>
</evidence>
<keyword evidence="1" id="KW-0547">Nucleotide-binding</keyword>
<dbReference type="RefSeq" id="WP_345315449.1">
    <property type="nucleotide sequence ID" value="NZ_BAABLF010000005.1"/>
</dbReference>
<dbReference type="PANTHER" id="PTHR11472:SF34">
    <property type="entry name" value="REGULATOR OF TELOMERE ELONGATION HELICASE 1"/>
    <property type="match status" value="1"/>
</dbReference>
<dbReference type="Proteomes" id="UP001501600">
    <property type="component" value="Unassembled WGS sequence"/>
</dbReference>
<evidence type="ECO:0000256" key="4">
    <source>
        <dbReference type="ARBA" id="ARBA00038058"/>
    </source>
</evidence>
<proteinExistence type="inferred from homology"/>
<evidence type="ECO:0000256" key="3">
    <source>
        <dbReference type="ARBA" id="ARBA00022840"/>
    </source>
</evidence>